<proteinExistence type="predicted"/>
<feature type="non-terminal residue" evidence="1">
    <location>
        <position position="315"/>
    </location>
</feature>
<evidence type="ECO:0000313" key="2">
    <source>
        <dbReference type="Proteomes" id="UP000593575"/>
    </source>
</evidence>
<evidence type="ECO:0000313" key="1">
    <source>
        <dbReference type="EMBL" id="MBA0832487.1"/>
    </source>
</evidence>
<dbReference type="EMBL" id="JABFAE010000007">
    <property type="protein sequence ID" value="MBA0832487.1"/>
    <property type="molecule type" value="Genomic_DNA"/>
</dbReference>
<organism evidence="1 2">
    <name type="scientific">Gossypium armourianum</name>
    <dbReference type="NCBI Taxonomy" id="34283"/>
    <lineage>
        <taxon>Eukaryota</taxon>
        <taxon>Viridiplantae</taxon>
        <taxon>Streptophyta</taxon>
        <taxon>Embryophyta</taxon>
        <taxon>Tracheophyta</taxon>
        <taxon>Spermatophyta</taxon>
        <taxon>Magnoliopsida</taxon>
        <taxon>eudicotyledons</taxon>
        <taxon>Gunneridae</taxon>
        <taxon>Pentapetalae</taxon>
        <taxon>rosids</taxon>
        <taxon>malvids</taxon>
        <taxon>Malvales</taxon>
        <taxon>Malvaceae</taxon>
        <taxon>Malvoideae</taxon>
        <taxon>Gossypium</taxon>
    </lineage>
</organism>
<gene>
    <name evidence="1" type="ORF">Goarm_016876</name>
</gene>
<sequence>ICKETESLVRQFIWGSSNGKRKLALINRESVCHPLSCGCLGLRRLEDQNVSFLMKLGFCLVTNINALWVKVLRSKYRLKDNLPESIMANNGSFLSKVLLKIWPLFRDNLICSVGMEPNSKGNFPVKSAYWSPKEDYWNPKDPIGKLHETSKALKEFDFCYCSLSKNASLQTWRVIWKNINLFVFQGSTWEATEIIKVPITWAEQFWITHNEALNRILTIAQRNSPLGILDGLTLLQDRGLNKISIHTDRLKIQQRLRNFEHWVVRHVPREANLVVDRIANMVVVDMEGVNVLEIAPTDLLEALQSDKDNGPFDCT</sequence>
<reference evidence="1 2" key="1">
    <citation type="journal article" date="2019" name="Genome Biol. Evol.">
        <title>Insights into the evolution of the New World diploid cottons (Gossypium, subgenus Houzingenia) based on genome sequencing.</title>
        <authorList>
            <person name="Grover C.E."/>
            <person name="Arick M.A. 2nd"/>
            <person name="Thrash A."/>
            <person name="Conover J.L."/>
            <person name="Sanders W.S."/>
            <person name="Peterson D.G."/>
            <person name="Frelichowski J.E."/>
            <person name="Scheffler J.A."/>
            <person name="Scheffler B.E."/>
            <person name="Wendel J.F."/>
        </authorList>
    </citation>
    <scope>NUCLEOTIDE SEQUENCE [LARGE SCALE GENOMIC DNA]</scope>
    <source>
        <strain evidence="1">6</strain>
        <tissue evidence="1">Leaf</tissue>
    </source>
</reference>
<dbReference type="AlphaFoldDB" id="A0A7J9JDY1"/>
<evidence type="ECO:0008006" key="3">
    <source>
        <dbReference type="Google" id="ProtNLM"/>
    </source>
</evidence>
<comment type="caution">
    <text evidence="1">The sequence shown here is derived from an EMBL/GenBank/DDBJ whole genome shotgun (WGS) entry which is preliminary data.</text>
</comment>
<accession>A0A7J9JDY1</accession>
<keyword evidence="2" id="KW-1185">Reference proteome</keyword>
<feature type="non-terminal residue" evidence="1">
    <location>
        <position position="1"/>
    </location>
</feature>
<protein>
    <recommendedName>
        <fullName evidence="3">RNase H type-1 domain-containing protein</fullName>
    </recommendedName>
</protein>
<dbReference type="Proteomes" id="UP000593575">
    <property type="component" value="Unassembled WGS sequence"/>
</dbReference>
<name>A0A7J9JDY1_9ROSI</name>